<evidence type="ECO:0000313" key="5">
    <source>
        <dbReference type="Proteomes" id="UP000094578"/>
    </source>
</evidence>
<organism evidence="4 5">
    <name type="scientific">Paenibacillus nuruki</name>
    <dbReference type="NCBI Taxonomy" id="1886670"/>
    <lineage>
        <taxon>Bacteria</taxon>
        <taxon>Bacillati</taxon>
        <taxon>Bacillota</taxon>
        <taxon>Bacilli</taxon>
        <taxon>Bacillales</taxon>
        <taxon>Paenibacillaceae</taxon>
        <taxon>Paenibacillus</taxon>
    </lineage>
</organism>
<comment type="caution">
    <text evidence="4">The sequence shown here is derived from an EMBL/GenBank/DDBJ whole genome shotgun (WGS) entry which is preliminary data.</text>
</comment>
<evidence type="ECO:0000256" key="2">
    <source>
        <dbReference type="ARBA" id="ARBA00022525"/>
    </source>
</evidence>
<comment type="subcellular location">
    <subcellularLocation>
        <location evidence="1">Secreted</location>
    </subcellularLocation>
</comment>
<dbReference type="Pfam" id="PF14449">
    <property type="entry name" value="PT-TG"/>
    <property type="match status" value="1"/>
</dbReference>
<keyword evidence="2" id="KW-0964">Secreted</keyword>
<proteinExistence type="predicted"/>
<keyword evidence="5" id="KW-1185">Reference proteome</keyword>
<reference evidence="4 5" key="1">
    <citation type="submission" date="2016-08" db="EMBL/GenBank/DDBJ databases">
        <title>Genome sequencing of Paenibacillus sp. TI45-13ar, isolated from Korean traditional nuruk.</title>
        <authorList>
            <person name="Kim S.-J."/>
        </authorList>
    </citation>
    <scope>NUCLEOTIDE SEQUENCE [LARGE SCALE GENOMIC DNA]</scope>
    <source>
        <strain evidence="4 5">TI45-13ar</strain>
    </source>
</reference>
<protein>
    <recommendedName>
        <fullName evidence="3">Pre-toxin TG domain-containing protein</fullName>
    </recommendedName>
</protein>
<evidence type="ECO:0000259" key="3">
    <source>
        <dbReference type="Pfam" id="PF14449"/>
    </source>
</evidence>
<dbReference type="Proteomes" id="UP000094578">
    <property type="component" value="Unassembled WGS sequence"/>
</dbReference>
<sequence>MNRDFLSGSIDDGLTMNRYVNVNGNPISYIDPFGLSADSDELLKTVGSFLVDAVPGLGTLKGLQEIFTGVNYVTGDQLSVADRVANGGGVLLSWVPGGKIAGKALTKGAIDGGSWVIARVAKTPGKYLESPAEINGMLNIGARGRPIEGTYNIDIDPKSQGVHYGDANQLTNIKTGSQNKIIIENPYGYDPLNSEILRVLSKDGEIIITGSGSNMKKILRQLEDKGLQVKGERRDIANDGTYLTTDGEIIKSEFLDQYIFVRK</sequence>
<gene>
    <name evidence="4" type="ORF">PTI45_03211</name>
</gene>
<dbReference type="EMBL" id="MDER01000058">
    <property type="protein sequence ID" value="ODP27405.1"/>
    <property type="molecule type" value="Genomic_DNA"/>
</dbReference>
<dbReference type="GO" id="GO:0005576">
    <property type="term" value="C:extracellular region"/>
    <property type="evidence" value="ECO:0007669"/>
    <property type="project" value="UniProtKB-SubCell"/>
</dbReference>
<evidence type="ECO:0000313" key="4">
    <source>
        <dbReference type="EMBL" id="ODP27405.1"/>
    </source>
</evidence>
<name>A0A1E3L2L1_9BACL</name>
<evidence type="ECO:0000256" key="1">
    <source>
        <dbReference type="ARBA" id="ARBA00004613"/>
    </source>
</evidence>
<accession>A0A1E3L2L1</accession>
<feature type="domain" description="Pre-toxin TG" evidence="3">
    <location>
        <begin position="45"/>
        <end position="109"/>
    </location>
</feature>
<dbReference type="InterPro" id="IPR027797">
    <property type="entry name" value="PT-TG_dom"/>
</dbReference>
<dbReference type="STRING" id="1886670.PTI45_03211"/>
<dbReference type="AlphaFoldDB" id="A0A1E3L2L1"/>